<reference evidence="1" key="1">
    <citation type="submission" date="2017-05" db="UniProtKB">
        <authorList>
            <consortium name="EnsemblMetazoa"/>
        </authorList>
    </citation>
    <scope>IDENTIFICATION</scope>
</reference>
<accession>A0A1X7VCG4</accession>
<dbReference type="AlphaFoldDB" id="A0A1X7VCG4"/>
<sequence length="113" mass="13000">MSKVYIESITGLDKRQESQVNEDVVCTLRLEAKMLMDWKFLNQGKASSYVFQLNENIKGKFVQIATNRSDKLESRISKKAGEISTQLRKRTRNCGAILKTQDHFTVTNDEAKR</sequence>
<protein>
    <submittedName>
        <fullName evidence="1">Uncharacterized protein</fullName>
    </submittedName>
</protein>
<organism evidence="1">
    <name type="scientific">Amphimedon queenslandica</name>
    <name type="common">Sponge</name>
    <dbReference type="NCBI Taxonomy" id="400682"/>
    <lineage>
        <taxon>Eukaryota</taxon>
        <taxon>Metazoa</taxon>
        <taxon>Porifera</taxon>
        <taxon>Demospongiae</taxon>
        <taxon>Heteroscleromorpha</taxon>
        <taxon>Haplosclerida</taxon>
        <taxon>Niphatidae</taxon>
        <taxon>Amphimedon</taxon>
    </lineage>
</organism>
<proteinExistence type="predicted"/>
<dbReference type="EnsemblMetazoa" id="Aqu2.1.37990_001">
    <property type="protein sequence ID" value="Aqu2.1.37990_001"/>
    <property type="gene ID" value="Aqu2.1.37990"/>
</dbReference>
<evidence type="ECO:0000313" key="1">
    <source>
        <dbReference type="EnsemblMetazoa" id="Aqu2.1.37990_001"/>
    </source>
</evidence>
<dbReference type="InParanoid" id="A0A1X7VCG4"/>
<name>A0A1X7VCG4_AMPQE</name>